<name>A0A6P5RNK8_PRUAV</name>
<dbReference type="Pfam" id="PF11443">
    <property type="entry name" value="DUF2828"/>
    <property type="match status" value="2"/>
</dbReference>
<dbReference type="RefSeq" id="XP_021803448.1">
    <property type="nucleotide sequence ID" value="XM_021947756.1"/>
</dbReference>
<reference evidence="4" key="1">
    <citation type="submission" date="2025-08" db="UniProtKB">
        <authorList>
            <consortium name="RefSeq"/>
        </authorList>
    </citation>
    <scope>IDENTIFICATION</scope>
</reference>
<protein>
    <submittedName>
        <fullName evidence="4">Uncharacterized protein LOC110747606</fullName>
    </submittedName>
</protein>
<dbReference type="Pfam" id="PF25043">
    <property type="entry name" value="DUF7788"/>
    <property type="match status" value="2"/>
</dbReference>
<dbReference type="InterPro" id="IPR011205">
    <property type="entry name" value="UCP015417_vWA"/>
</dbReference>
<evidence type="ECO:0000259" key="2">
    <source>
        <dbReference type="Pfam" id="PF25043"/>
    </source>
</evidence>
<evidence type="ECO:0000259" key="1">
    <source>
        <dbReference type="Pfam" id="PF11443"/>
    </source>
</evidence>
<accession>A0A6P5RNK8</accession>
<organism evidence="3 4">
    <name type="scientific">Prunus avium</name>
    <name type="common">Cherry</name>
    <name type="synonym">Cerasus avium</name>
    <dbReference type="NCBI Taxonomy" id="42229"/>
    <lineage>
        <taxon>Eukaryota</taxon>
        <taxon>Viridiplantae</taxon>
        <taxon>Streptophyta</taxon>
        <taxon>Embryophyta</taxon>
        <taxon>Tracheophyta</taxon>
        <taxon>Spermatophyta</taxon>
        <taxon>Magnoliopsida</taxon>
        <taxon>eudicotyledons</taxon>
        <taxon>Gunneridae</taxon>
        <taxon>Pentapetalae</taxon>
        <taxon>rosids</taxon>
        <taxon>fabids</taxon>
        <taxon>Rosales</taxon>
        <taxon>Rosaceae</taxon>
        <taxon>Amygdaloideae</taxon>
        <taxon>Amygdaleae</taxon>
        <taxon>Prunus</taxon>
    </lineage>
</organism>
<sequence>MKVAEKRLISALHVCRKHAHWVPPTPRMAPPIPTPTPAVPNLPPSSATFGNPCLDLFYRLVNPWTPAKQQANLNYMNQLLPSAWSHNPLTTLKLICSLLFHPRSGGINDAEGFQTAASWLHLNHPKTLAFNLPVIAGEFMHFDDILEIPYRILEGQPPPDSDAFFTEAIEETEDNMAMVKKALDRYERDPHYRFLHDRVSDLFADCLKFDIENLKQIQLKLKSKELNLTQSDDDDDEEDDHYYCLDLTGAAMDCPYVNSMFDCTTLLCESIAKKIFPRISYQGVEEDEVDHANRARQLLMKEVLLPLQVLLEEESGYECRRTNHGAPCPVREYLEEVKTGGNSMIEADALLPHEIIEYVYDCDELRRVAERQWKAMVEDIYLKQGKFRNCLAICDVSESMKRVPLHVSVALGLLVSELNQEPSWKGKVITFNRNPQLLAIQGDDLRSKCAFVRRMDSQEWHCKVDFRKVFDLILEAAVNGNLRPEQMITKVFVFTIYYDFDEISANQWESDYEAIQIKFKENEKRSEKKRFILIMISANQWESDYEAIQIKFKEKGYGNVVPHLVVWNLSRDNVWNLRGGESTLAVPCTQPGVTMLSPFINNNLVNSFLENDGDISLDHVMEAAFSTQLYQTLVVVD</sequence>
<feature type="domain" description="DUF2828" evidence="1">
    <location>
        <begin position="44"/>
        <end position="157"/>
    </location>
</feature>
<dbReference type="InterPro" id="IPR058580">
    <property type="entry name" value="DUF2828"/>
</dbReference>
<dbReference type="PIRSF" id="PIRSF015417">
    <property type="entry name" value="T31B5_30_vWA"/>
    <property type="match status" value="1"/>
</dbReference>
<keyword evidence="3" id="KW-1185">Reference proteome</keyword>
<proteinExistence type="predicted"/>
<feature type="domain" description="DUF7788" evidence="2">
    <location>
        <begin position="537"/>
        <end position="615"/>
    </location>
</feature>
<gene>
    <name evidence="4" type="primary">LOC110747606</name>
</gene>
<dbReference type="InterPro" id="IPR056690">
    <property type="entry name" value="DUF7788"/>
</dbReference>
<evidence type="ECO:0000313" key="4">
    <source>
        <dbReference type="RefSeq" id="XP_021803448.1"/>
    </source>
</evidence>
<dbReference type="KEGG" id="pavi:110747606"/>
<dbReference type="GeneID" id="110747606"/>
<evidence type="ECO:0000313" key="3">
    <source>
        <dbReference type="Proteomes" id="UP000515124"/>
    </source>
</evidence>
<dbReference type="PANTHER" id="PTHR31373:SF17">
    <property type="entry name" value="OS06G0652100 PROTEIN"/>
    <property type="match status" value="1"/>
</dbReference>
<feature type="domain" description="DUF2828" evidence="1">
    <location>
        <begin position="171"/>
        <end position="311"/>
    </location>
</feature>
<dbReference type="PANTHER" id="PTHR31373">
    <property type="entry name" value="OS06G0652100 PROTEIN"/>
    <property type="match status" value="1"/>
</dbReference>
<dbReference type="Proteomes" id="UP000515124">
    <property type="component" value="Unplaced"/>
</dbReference>
<feature type="domain" description="DUF7788" evidence="2">
    <location>
        <begin position="389"/>
        <end position="522"/>
    </location>
</feature>
<dbReference type="AlphaFoldDB" id="A0A6P5RNK8"/>